<dbReference type="AlphaFoldDB" id="W0DT41"/>
<evidence type="ECO:0000256" key="1">
    <source>
        <dbReference type="PROSITE-ProRule" id="PRU00409"/>
    </source>
</evidence>
<dbReference type="GO" id="GO:0005524">
    <property type="term" value="F:ATP binding"/>
    <property type="evidence" value="ECO:0007669"/>
    <property type="project" value="UniProtKB-UniRule"/>
</dbReference>
<dbReference type="EMBL" id="CP007029">
    <property type="protein sequence ID" value="AHF00144.1"/>
    <property type="molecule type" value="Genomic_DNA"/>
</dbReference>
<keyword evidence="4" id="KW-1185">Reference proteome</keyword>
<proteinExistence type="predicted"/>
<dbReference type="HOGENOM" id="CLU_1041839_0_0_6"/>
<accession>W0DT41</accession>
<dbReference type="InterPro" id="IPR011761">
    <property type="entry name" value="ATP-grasp"/>
</dbReference>
<reference evidence="3 4" key="1">
    <citation type="submission" date="2013-12" db="EMBL/GenBank/DDBJ databases">
        <authorList>
            <consortium name="DOE Joint Genome Institute"/>
            <person name="Muyzer G."/>
            <person name="Huntemann M."/>
            <person name="Han J."/>
            <person name="Chen A."/>
            <person name="Kyrpides N."/>
            <person name="Mavromatis K."/>
            <person name="Markowitz V."/>
            <person name="Palaniappan K."/>
            <person name="Ivanova N."/>
            <person name="Schaumberg A."/>
            <person name="Pati A."/>
            <person name="Liolios K."/>
            <person name="Nordberg H.P."/>
            <person name="Cantor M.N."/>
            <person name="Hua S.X."/>
            <person name="Woyke T."/>
        </authorList>
    </citation>
    <scope>NUCLEOTIDE SEQUENCE [LARGE SCALE GENOMIC DNA]</scope>
    <source>
        <strain evidence="3 4">ARh 1</strain>
    </source>
</reference>
<keyword evidence="1" id="KW-0547">Nucleotide-binding</keyword>
<protein>
    <recommendedName>
        <fullName evidence="2">ATP-grasp domain-containing protein</fullName>
    </recommendedName>
</protein>
<organism evidence="3 4">
    <name type="scientific">Thioalkalivibrio paradoxus ARh 1</name>
    <dbReference type="NCBI Taxonomy" id="713585"/>
    <lineage>
        <taxon>Bacteria</taxon>
        <taxon>Pseudomonadati</taxon>
        <taxon>Pseudomonadota</taxon>
        <taxon>Gammaproteobacteria</taxon>
        <taxon>Chromatiales</taxon>
        <taxon>Ectothiorhodospiraceae</taxon>
        <taxon>Thioalkalivibrio</taxon>
    </lineage>
</organism>
<keyword evidence="1" id="KW-0067">ATP-binding</keyword>
<dbReference type="SUPFAM" id="SSF56059">
    <property type="entry name" value="Glutathione synthetase ATP-binding domain-like"/>
    <property type="match status" value="1"/>
</dbReference>
<name>W0DT41_9GAMM</name>
<sequence>MSADLFADLVSRIRAQGIDAFALNLARERIRGIRDTDLVVSNGSLPRGFVHPGVAYTGRPVPRPESMAWIEAAGIPTMNWTLARTRRDVRRLFTSWNVDRLILKPSFTGGGRGVRAFSRGALWRVRWHAERDIFCREVNTEDGTVYKAELFNGHVTIAWISRAPPLSEVFNGGIYRGLKGAYGDRECISLPAALCDRLGTLSRQLMARGLGYVSVDLMRRPDGELVAIELNTRDVATWWTRQFPDFRHRYATALVQLAIDPPPAAAL</sequence>
<evidence type="ECO:0000313" key="3">
    <source>
        <dbReference type="EMBL" id="AHF00144.1"/>
    </source>
</evidence>
<dbReference type="Proteomes" id="UP000005289">
    <property type="component" value="Chromosome"/>
</dbReference>
<dbReference type="PROSITE" id="PS50975">
    <property type="entry name" value="ATP_GRASP"/>
    <property type="match status" value="1"/>
</dbReference>
<feature type="domain" description="ATP-grasp" evidence="2">
    <location>
        <begin position="67"/>
        <end position="259"/>
    </location>
</feature>
<gene>
    <name evidence="3" type="ORF">THITH_10310</name>
</gene>
<dbReference type="GO" id="GO:0046872">
    <property type="term" value="F:metal ion binding"/>
    <property type="evidence" value="ECO:0007669"/>
    <property type="project" value="InterPro"/>
</dbReference>
<evidence type="ECO:0000259" key="2">
    <source>
        <dbReference type="PROSITE" id="PS50975"/>
    </source>
</evidence>
<dbReference type="KEGG" id="tti:THITH_10310"/>
<dbReference type="STRING" id="713585.THITH_10310"/>
<evidence type="ECO:0000313" key="4">
    <source>
        <dbReference type="Proteomes" id="UP000005289"/>
    </source>
</evidence>